<comment type="caution">
    <text evidence="1">The sequence shown here is derived from an EMBL/GenBank/DDBJ whole genome shotgun (WGS) entry which is preliminary data.</text>
</comment>
<dbReference type="EMBL" id="PPTA01000003">
    <property type="protein sequence ID" value="TFB05137.1"/>
    <property type="molecule type" value="Genomic_DNA"/>
</dbReference>
<sequence length="70" mass="7456">MGWVSENGNGNDWDRGTRSLALNWLLIVHDTESRLTAVHDIVGHALVAGKRIAGTAADGVCRDLGALSMN</sequence>
<protein>
    <submittedName>
        <fullName evidence="1">Uncharacterized protein</fullName>
    </submittedName>
</protein>
<organism evidence="1 2">
    <name type="scientific">Trichoderma ghanense</name>
    <dbReference type="NCBI Taxonomy" id="65468"/>
    <lineage>
        <taxon>Eukaryota</taxon>
        <taxon>Fungi</taxon>
        <taxon>Dikarya</taxon>
        <taxon>Ascomycota</taxon>
        <taxon>Pezizomycotina</taxon>
        <taxon>Sordariomycetes</taxon>
        <taxon>Hypocreomycetidae</taxon>
        <taxon>Hypocreales</taxon>
        <taxon>Hypocreaceae</taxon>
        <taxon>Trichoderma</taxon>
    </lineage>
</organism>
<evidence type="ECO:0000313" key="1">
    <source>
        <dbReference type="EMBL" id="TFB05137.1"/>
    </source>
</evidence>
<accession>A0ABY2H9Z8</accession>
<proteinExistence type="predicted"/>
<dbReference type="RefSeq" id="XP_073561338.1">
    <property type="nucleotide sequence ID" value="XM_073700508.1"/>
</dbReference>
<keyword evidence="2" id="KW-1185">Reference proteome</keyword>
<gene>
    <name evidence="1" type="ORF">CCMA1212_003152</name>
</gene>
<dbReference type="Proteomes" id="UP001642720">
    <property type="component" value="Unassembled WGS sequence"/>
</dbReference>
<name>A0ABY2H9Z8_9HYPO</name>
<reference evidence="1 2" key="1">
    <citation type="submission" date="2018-01" db="EMBL/GenBank/DDBJ databases">
        <title>Genome characterization of the sugarcane-associated fungus Trichoderma ghanense CCMA-1212 and their application in lignocelulose bioconversion.</title>
        <authorList>
            <person name="Steindorff A.S."/>
            <person name="Mendes T.D."/>
            <person name="Vilela E.S.D."/>
            <person name="Rodrigues D.S."/>
            <person name="Formighieri E.F."/>
            <person name="Melo I.S."/>
            <person name="Favaro L.C.L."/>
        </authorList>
    </citation>
    <scope>NUCLEOTIDE SEQUENCE [LARGE SCALE GENOMIC DNA]</scope>
    <source>
        <strain evidence="1 2">CCMA-1212</strain>
    </source>
</reference>
<dbReference type="GeneID" id="300574958"/>
<evidence type="ECO:0000313" key="2">
    <source>
        <dbReference type="Proteomes" id="UP001642720"/>
    </source>
</evidence>